<dbReference type="InterPro" id="IPR036102">
    <property type="entry name" value="OsmC/Ohrsf"/>
</dbReference>
<sequence>MPIRTKSWTYDTSLSWSQELEGELASTGLPGLTFGSPPEFGGKAGRWGPETLLLGAAESCTLLTFLSMARRKGVQCSAYRSSAVGTLAADSEGLIRFTEVIIRPVVRVKSEADAEVVRALFQDVPRRCFIGASLKAEPRIELTVEVADATGGA</sequence>
<evidence type="ECO:0000313" key="2">
    <source>
        <dbReference type="Proteomes" id="UP001291309"/>
    </source>
</evidence>
<dbReference type="Gene3D" id="3.30.300.20">
    <property type="match status" value="1"/>
</dbReference>
<keyword evidence="2" id="KW-1185">Reference proteome</keyword>
<comment type="caution">
    <text evidence="1">The sequence shown here is derived from an EMBL/GenBank/DDBJ whole genome shotgun (WGS) entry which is preliminary data.</text>
</comment>
<dbReference type="Proteomes" id="UP001291309">
    <property type="component" value="Unassembled WGS sequence"/>
</dbReference>
<dbReference type="InterPro" id="IPR052707">
    <property type="entry name" value="OsmC_Ohr_Peroxiredoxin"/>
</dbReference>
<dbReference type="InterPro" id="IPR003718">
    <property type="entry name" value="OsmC/Ohr_fam"/>
</dbReference>
<evidence type="ECO:0000313" key="1">
    <source>
        <dbReference type="EMBL" id="MDY7225612.1"/>
    </source>
</evidence>
<dbReference type="SUPFAM" id="SSF82784">
    <property type="entry name" value="OsmC-like"/>
    <property type="match status" value="1"/>
</dbReference>
<accession>A0ABU5GYI7</accession>
<proteinExistence type="predicted"/>
<dbReference type="PANTHER" id="PTHR42830:SF2">
    <property type="entry name" value="OSMC_OHR FAMILY PROTEIN"/>
    <property type="match status" value="1"/>
</dbReference>
<reference evidence="1 2" key="1">
    <citation type="submission" date="2023-12" db="EMBL/GenBank/DDBJ databases">
        <title>the genome sequence of Hyalangium sp. s54d21.</title>
        <authorList>
            <person name="Zhang X."/>
        </authorList>
    </citation>
    <scope>NUCLEOTIDE SEQUENCE [LARGE SCALE GENOMIC DNA]</scope>
    <source>
        <strain evidence="2">s54d21</strain>
    </source>
</reference>
<gene>
    <name evidence="1" type="ORF">SYV04_04425</name>
</gene>
<name>A0ABU5GYI7_9BACT</name>
<protein>
    <submittedName>
        <fullName evidence="1">OsmC family protein</fullName>
    </submittedName>
</protein>
<dbReference type="RefSeq" id="WP_321544319.1">
    <property type="nucleotide sequence ID" value="NZ_JAXIVS010000001.1"/>
</dbReference>
<organism evidence="1 2">
    <name type="scientific">Hyalangium rubrum</name>
    <dbReference type="NCBI Taxonomy" id="3103134"/>
    <lineage>
        <taxon>Bacteria</taxon>
        <taxon>Pseudomonadati</taxon>
        <taxon>Myxococcota</taxon>
        <taxon>Myxococcia</taxon>
        <taxon>Myxococcales</taxon>
        <taxon>Cystobacterineae</taxon>
        <taxon>Archangiaceae</taxon>
        <taxon>Hyalangium</taxon>
    </lineage>
</organism>
<dbReference type="InterPro" id="IPR015946">
    <property type="entry name" value="KH_dom-like_a/b"/>
</dbReference>
<dbReference type="Pfam" id="PF02566">
    <property type="entry name" value="OsmC"/>
    <property type="match status" value="1"/>
</dbReference>
<dbReference type="PANTHER" id="PTHR42830">
    <property type="entry name" value="OSMOTICALLY INDUCIBLE FAMILY PROTEIN"/>
    <property type="match status" value="1"/>
</dbReference>
<dbReference type="EMBL" id="JAXIVS010000001">
    <property type="protein sequence ID" value="MDY7225612.1"/>
    <property type="molecule type" value="Genomic_DNA"/>
</dbReference>